<evidence type="ECO:0000256" key="11">
    <source>
        <dbReference type="ARBA" id="ARBA00023170"/>
    </source>
</evidence>
<dbReference type="Pfam" id="PF00001">
    <property type="entry name" value="7tm_1"/>
    <property type="match status" value="1"/>
</dbReference>
<dbReference type="SMART" id="SM01381">
    <property type="entry name" value="7TM_GPCR_Srsx"/>
    <property type="match status" value="1"/>
</dbReference>
<evidence type="ECO:0000256" key="8">
    <source>
        <dbReference type="ARBA" id="ARBA00023040"/>
    </source>
</evidence>
<dbReference type="InterPro" id="IPR001760">
    <property type="entry name" value="Opsin"/>
</dbReference>
<evidence type="ECO:0000256" key="6">
    <source>
        <dbReference type="ARBA" id="ARBA00022989"/>
    </source>
</evidence>
<evidence type="ECO:0000256" key="4">
    <source>
        <dbReference type="ARBA" id="ARBA00022692"/>
    </source>
</evidence>
<evidence type="ECO:0000256" key="1">
    <source>
        <dbReference type="ARBA" id="ARBA00004141"/>
    </source>
</evidence>
<evidence type="ECO:0000256" key="15">
    <source>
        <dbReference type="SAM" id="MobiDB-lite"/>
    </source>
</evidence>
<dbReference type="InterPro" id="IPR027430">
    <property type="entry name" value="Retinal_BS"/>
</dbReference>
<evidence type="ECO:0000256" key="13">
    <source>
        <dbReference type="ARBA" id="ARBA00059157"/>
    </source>
</evidence>
<dbReference type="PRINTS" id="PR00237">
    <property type="entry name" value="GPCRRHODOPSN"/>
</dbReference>
<dbReference type="GO" id="GO:0016020">
    <property type="term" value="C:membrane"/>
    <property type="evidence" value="ECO:0007669"/>
    <property type="project" value="UniProtKB-SubCell"/>
</dbReference>
<keyword evidence="5 14" id="KW-0681">Retinal protein</keyword>
<dbReference type="Proteomes" id="UP000472263">
    <property type="component" value="Chromosome 9"/>
</dbReference>
<keyword evidence="18" id="KW-1185">Reference proteome</keyword>
<feature type="transmembrane region" description="Helical" evidence="14">
    <location>
        <begin position="30"/>
        <end position="55"/>
    </location>
</feature>
<feature type="transmembrane region" description="Helical" evidence="14">
    <location>
        <begin position="146"/>
        <end position="168"/>
    </location>
</feature>
<dbReference type="OrthoDB" id="9996086at2759"/>
<dbReference type="SUPFAM" id="SSF81321">
    <property type="entry name" value="Family A G protein-coupled receptor-like"/>
    <property type="match status" value="1"/>
</dbReference>
<keyword evidence="9 14" id="KW-0472">Membrane</keyword>
<feature type="transmembrane region" description="Helical" evidence="14">
    <location>
        <begin position="291"/>
        <end position="311"/>
    </location>
</feature>
<evidence type="ECO:0000256" key="9">
    <source>
        <dbReference type="ARBA" id="ARBA00023136"/>
    </source>
</evidence>
<feature type="transmembrane region" description="Helical" evidence="14">
    <location>
        <begin position="194"/>
        <end position="221"/>
    </location>
</feature>
<reference evidence="17" key="1">
    <citation type="submission" date="2019-06" db="EMBL/GenBank/DDBJ databases">
        <authorList>
            <consortium name="Wellcome Sanger Institute Data Sharing"/>
        </authorList>
    </citation>
    <scope>NUCLEOTIDE SEQUENCE [LARGE SCALE GENOMIC DNA]</scope>
</reference>
<feature type="transmembrane region" description="Helical" evidence="14">
    <location>
        <begin position="255"/>
        <end position="279"/>
    </location>
</feature>
<keyword evidence="4 14" id="KW-0812">Transmembrane</keyword>
<evidence type="ECO:0000313" key="17">
    <source>
        <dbReference type="Ensembl" id="ENSMMDP00005055038.1"/>
    </source>
</evidence>
<dbReference type="PROSITE" id="PS50262">
    <property type="entry name" value="G_PROTEIN_RECEP_F1_2"/>
    <property type="match status" value="1"/>
</dbReference>
<keyword evidence="11 14" id="KW-0675">Receptor</keyword>
<dbReference type="InterPro" id="IPR000276">
    <property type="entry name" value="GPCR_Rhodpsn"/>
</dbReference>
<comment type="similarity">
    <text evidence="14">Belongs to the G-protein coupled receptor 1 family. Opsin subfamily.</text>
</comment>
<comment type="subcellular location">
    <subcellularLocation>
        <location evidence="1 14">Membrane</location>
        <topology evidence="1 14">Multi-pass membrane protein</topology>
    </subcellularLocation>
</comment>
<dbReference type="PRINTS" id="PR00238">
    <property type="entry name" value="OPSIN"/>
</dbReference>
<reference evidence="17" key="2">
    <citation type="submission" date="2025-08" db="UniProtKB">
        <authorList>
            <consortium name="Ensembl"/>
        </authorList>
    </citation>
    <scope>IDENTIFICATION</scope>
</reference>
<keyword evidence="8 14" id="KW-0297">G-protein coupled receptor</keyword>
<dbReference type="PANTHER" id="PTHR24240">
    <property type="entry name" value="OPSIN"/>
    <property type="match status" value="1"/>
</dbReference>
<reference evidence="17" key="3">
    <citation type="submission" date="2025-09" db="UniProtKB">
        <authorList>
            <consortium name="Ensembl"/>
        </authorList>
    </citation>
    <scope>IDENTIFICATION</scope>
</reference>
<protein>
    <submittedName>
        <fullName evidence="17">Opsin 4xb</fullName>
    </submittedName>
</protein>
<evidence type="ECO:0000256" key="14">
    <source>
        <dbReference type="RuleBase" id="RU004951"/>
    </source>
</evidence>
<keyword evidence="12 14" id="KW-0807">Transducer</keyword>
<dbReference type="GeneTree" id="ENSGT01150000286935"/>
<evidence type="ECO:0000313" key="18">
    <source>
        <dbReference type="Proteomes" id="UP000472263"/>
    </source>
</evidence>
<dbReference type="FunFam" id="1.20.1070.10:FF:000044">
    <property type="entry name" value="Opsin, ultraviolet-sensitive"/>
    <property type="match status" value="1"/>
</dbReference>
<dbReference type="PROSITE" id="PS00238">
    <property type="entry name" value="OPSIN"/>
    <property type="match status" value="1"/>
</dbReference>
<evidence type="ECO:0000256" key="2">
    <source>
        <dbReference type="ARBA" id="ARBA00022543"/>
    </source>
</evidence>
<feature type="compositionally biased region" description="Basic and acidic residues" evidence="15">
    <location>
        <begin position="401"/>
        <end position="422"/>
    </location>
</feature>
<feature type="transmembrane region" description="Helical" evidence="14">
    <location>
        <begin position="67"/>
        <end position="92"/>
    </location>
</feature>
<dbReference type="GO" id="GO:0004930">
    <property type="term" value="F:G protein-coupled receptor activity"/>
    <property type="evidence" value="ECO:0007669"/>
    <property type="project" value="UniProtKB-KW"/>
</dbReference>
<keyword evidence="10" id="KW-1015">Disulfide bond</keyword>
<dbReference type="GO" id="GO:0007601">
    <property type="term" value="P:visual perception"/>
    <property type="evidence" value="ECO:0007669"/>
    <property type="project" value="InterPro"/>
</dbReference>
<accession>A0A668ASY9</accession>
<dbReference type="InterPro" id="IPR050125">
    <property type="entry name" value="GPCR_opsins"/>
</dbReference>
<dbReference type="GeneID" id="115365334"/>
<feature type="region of interest" description="Disordered" evidence="15">
    <location>
        <begin position="461"/>
        <end position="483"/>
    </location>
</feature>
<dbReference type="CDD" id="cd15336">
    <property type="entry name" value="7tmA_Melanopsin"/>
    <property type="match status" value="1"/>
</dbReference>
<keyword evidence="7 14" id="KW-0157">Chromophore</keyword>
<feature type="region of interest" description="Disordered" evidence="15">
    <location>
        <begin position="386"/>
        <end position="422"/>
    </location>
</feature>
<proteinExistence type="inferred from homology"/>
<dbReference type="AlphaFoldDB" id="A0A668ASY9"/>
<evidence type="ECO:0000256" key="12">
    <source>
        <dbReference type="ARBA" id="ARBA00023224"/>
    </source>
</evidence>
<evidence type="ECO:0000256" key="10">
    <source>
        <dbReference type="ARBA" id="ARBA00023157"/>
    </source>
</evidence>
<keyword evidence="2 14" id="KW-0600">Photoreceptor protein</keyword>
<dbReference type="RefSeq" id="XP_029916151.1">
    <property type="nucleotide sequence ID" value="XM_030060291.1"/>
</dbReference>
<keyword evidence="3 14" id="KW-0716">Sensory transduction</keyword>
<evidence type="ECO:0000256" key="5">
    <source>
        <dbReference type="ARBA" id="ARBA00022925"/>
    </source>
</evidence>
<sequence>MWSTESMEPEKTHTQSSFFNKVDVPDHAHYVVAFFVFVIGTLGITGNSLVMFAFYSNKKLRNLPNYFIMNLAVSDFLMAFTQSPIFFINCLYKEWVFGEMGCKMYAFCGALFGIASMINLLAISIDRYLVITKPLQAIHWSSKRRTSLAILLVWLYSLAWSLAPLLGWSSYIPEGLMTSCTWDYVTYSLANRSYTLMLCCCVFFIPLGIIFYCYLFMFLAIRKTSREVERLGTQVRKSTLIQQKSIRSEWKLAKIAFVVIVVYVLSWSPYACVTLISWAGHANILSPYSKAVPAVIAKASTIYNPFIYAIIHTKYRMTLAEKFPCLWFLSPTPRKECISSSVSESSFRDSIISRQSTASRTHFVTASSDSTDTVLGDVEMDPLARKSGDSFRRLSSNSQSSRDKLCKKQLEQKTTKTHAADKHLSTMREAAGTCEHELVSSSLTMATVPLLVLTRRRSQSLTSGISNAREEEDSIGSGVSSHKSDSVNSLNFERIQPSDQKLPLSVPRIIVISPTSESSLTNQESIYLEEISAGNNVVVSLNHSSEVLETEMFPS</sequence>
<evidence type="ECO:0000256" key="7">
    <source>
        <dbReference type="ARBA" id="ARBA00022991"/>
    </source>
</evidence>
<organism evidence="17 18">
    <name type="scientific">Myripristis murdjan</name>
    <name type="common">pinecone soldierfish</name>
    <dbReference type="NCBI Taxonomy" id="586833"/>
    <lineage>
        <taxon>Eukaryota</taxon>
        <taxon>Metazoa</taxon>
        <taxon>Chordata</taxon>
        <taxon>Craniata</taxon>
        <taxon>Vertebrata</taxon>
        <taxon>Euteleostomi</taxon>
        <taxon>Actinopterygii</taxon>
        <taxon>Neopterygii</taxon>
        <taxon>Teleostei</taxon>
        <taxon>Neoteleostei</taxon>
        <taxon>Acanthomorphata</taxon>
        <taxon>Holocentriformes</taxon>
        <taxon>Holocentridae</taxon>
        <taxon>Myripristis</taxon>
    </lineage>
</organism>
<feature type="transmembrane region" description="Helical" evidence="14">
    <location>
        <begin position="104"/>
        <end position="125"/>
    </location>
</feature>
<comment type="function">
    <text evidence="13">Photoreceptor implicated in non-image-forming responses to light.</text>
</comment>
<dbReference type="GO" id="GO:0009881">
    <property type="term" value="F:photoreceptor activity"/>
    <property type="evidence" value="ECO:0007669"/>
    <property type="project" value="UniProtKB-KW"/>
</dbReference>
<keyword evidence="6 14" id="KW-1133">Transmembrane helix</keyword>
<dbReference type="Ensembl" id="ENSMMDT00005056089.1">
    <property type="protein sequence ID" value="ENSMMDP00005055038.1"/>
    <property type="gene ID" value="ENSMMDG00005024658.1"/>
</dbReference>
<name>A0A668ASY9_9TELE</name>
<evidence type="ECO:0000259" key="16">
    <source>
        <dbReference type="PROSITE" id="PS50262"/>
    </source>
</evidence>
<dbReference type="InParanoid" id="A0A668ASY9"/>
<dbReference type="InterPro" id="IPR017452">
    <property type="entry name" value="GPCR_Rhodpsn_7TM"/>
</dbReference>
<feature type="domain" description="G-protein coupled receptors family 1 profile" evidence="16">
    <location>
        <begin position="46"/>
        <end position="308"/>
    </location>
</feature>
<dbReference type="PROSITE" id="PS00237">
    <property type="entry name" value="G_PROTEIN_RECEP_F1_1"/>
    <property type="match status" value="1"/>
</dbReference>
<dbReference type="GO" id="GO:0007602">
    <property type="term" value="P:phototransduction"/>
    <property type="evidence" value="ECO:0007669"/>
    <property type="project" value="UniProtKB-KW"/>
</dbReference>
<evidence type="ECO:0000256" key="3">
    <source>
        <dbReference type="ARBA" id="ARBA00022606"/>
    </source>
</evidence>
<dbReference type="Gene3D" id="1.20.1070.10">
    <property type="entry name" value="Rhodopsin 7-helix transmembrane proteins"/>
    <property type="match status" value="1"/>
</dbReference>
<gene>
    <name evidence="17" type="primary">LOC115365334</name>
</gene>